<proteinExistence type="predicted"/>
<name>A0AAV1W208_LUPLU</name>
<dbReference type="EMBL" id="CAXHTB010000003">
    <property type="protein sequence ID" value="CAL0303056.1"/>
    <property type="molecule type" value="Genomic_DNA"/>
</dbReference>
<dbReference type="AlphaFoldDB" id="A0AAV1W208"/>
<accession>A0AAV1W208</accession>
<reference evidence="1 2" key="1">
    <citation type="submission" date="2024-03" db="EMBL/GenBank/DDBJ databases">
        <authorList>
            <person name="Martinez-Hernandez J."/>
        </authorList>
    </citation>
    <scope>NUCLEOTIDE SEQUENCE [LARGE SCALE GENOMIC DNA]</scope>
</reference>
<protein>
    <submittedName>
        <fullName evidence="1">Uncharacterized protein</fullName>
    </submittedName>
</protein>
<comment type="caution">
    <text evidence="1">The sequence shown here is derived from an EMBL/GenBank/DDBJ whole genome shotgun (WGS) entry which is preliminary data.</text>
</comment>
<evidence type="ECO:0000313" key="2">
    <source>
        <dbReference type="Proteomes" id="UP001497480"/>
    </source>
</evidence>
<sequence length="320" mass="33941">MLADKQPVVREDIDFLANGLAQVELIGGLSKTNTELPYGESNTSKEQEGIILTPATSMHGATSSIDTQVAGSGELHGEWLVVSRRKKVGKAGKGFNAKDGKPQRNAATFNSFGPLHKDGIIPTVFNVQGGEKEAMIDTVFTKKRLRIGINENCVPTAINGSSKSKLKDITFVHGKKGGSVLNNIHAGVKEGMIMGTSRNAINVAKKSGEGSLNALNSSLPTVHCTNSPPMQHNDISLDTNGSCGTSLQSPCFVEDGLHNNHGSNIAHSTVQAGPQFLLVFPSRDIAEDGAIIRAANEPNLDEIKNISHGLQEGDNSMDCH</sequence>
<dbReference type="Proteomes" id="UP001497480">
    <property type="component" value="Unassembled WGS sequence"/>
</dbReference>
<evidence type="ECO:0000313" key="1">
    <source>
        <dbReference type="EMBL" id="CAL0303056.1"/>
    </source>
</evidence>
<keyword evidence="2" id="KW-1185">Reference proteome</keyword>
<gene>
    <name evidence="1" type="ORF">LLUT_LOCUS4116</name>
</gene>
<organism evidence="1 2">
    <name type="scientific">Lupinus luteus</name>
    <name type="common">European yellow lupine</name>
    <dbReference type="NCBI Taxonomy" id="3873"/>
    <lineage>
        <taxon>Eukaryota</taxon>
        <taxon>Viridiplantae</taxon>
        <taxon>Streptophyta</taxon>
        <taxon>Embryophyta</taxon>
        <taxon>Tracheophyta</taxon>
        <taxon>Spermatophyta</taxon>
        <taxon>Magnoliopsida</taxon>
        <taxon>eudicotyledons</taxon>
        <taxon>Gunneridae</taxon>
        <taxon>Pentapetalae</taxon>
        <taxon>rosids</taxon>
        <taxon>fabids</taxon>
        <taxon>Fabales</taxon>
        <taxon>Fabaceae</taxon>
        <taxon>Papilionoideae</taxon>
        <taxon>50 kb inversion clade</taxon>
        <taxon>genistoids sensu lato</taxon>
        <taxon>core genistoids</taxon>
        <taxon>Genisteae</taxon>
        <taxon>Lupinus</taxon>
    </lineage>
</organism>